<gene>
    <name evidence="1" type="ORF">LCGC14_1678870</name>
</gene>
<dbReference type="EMBL" id="LAZR01014522">
    <property type="protein sequence ID" value="KKM17121.1"/>
    <property type="molecule type" value="Genomic_DNA"/>
</dbReference>
<evidence type="ECO:0000313" key="1">
    <source>
        <dbReference type="EMBL" id="KKM17121.1"/>
    </source>
</evidence>
<comment type="caution">
    <text evidence="1">The sequence shown here is derived from an EMBL/GenBank/DDBJ whole genome shotgun (WGS) entry which is preliminary data.</text>
</comment>
<organism evidence="1">
    <name type="scientific">marine sediment metagenome</name>
    <dbReference type="NCBI Taxonomy" id="412755"/>
    <lineage>
        <taxon>unclassified sequences</taxon>
        <taxon>metagenomes</taxon>
        <taxon>ecological metagenomes</taxon>
    </lineage>
</organism>
<reference evidence="1" key="1">
    <citation type="journal article" date="2015" name="Nature">
        <title>Complex archaea that bridge the gap between prokaryotes and eukaryotes.</title>
        <authorList>
            <person name="Spang A."/>
            <person name="Saw J.H."/>
            <person name="Jorgensen S.L."/>
            <person name="Zaremba-Niedzwiedzka K."/>
            <person name="Martijn J."/>
            <person name="Lind A.E."/>
            <person name="van Eijk R."/>
            <person name="Schleper C."/>
            <person name="Guy L."/>
            <person name="Ettema T.J."/>
        </authorList>
    </citation>
    <scope>NUCLEOTIDE SEQUENCE</scope>
</reference>
<accession>A0A0F9HPA9</accession>
<name>A0A0F9HPA9_9ZZZZ</name>
<protein>
    <submittedName>
        <fullName evidence="1">Uncharacterized protein</fullName>
    </submittedName>
</protein>
<proteinExistence type="predicted"/>
<sequence length="136" mass="15547">MFFSEMDNKLYNTALKELETMKGVRIVRVCNPGCKAEVQDTHYNRLSEIVVEFDTVKKKGIAGLLGKRQPVIGLEDIRKRLNELFDAEPFVHSNVMLQYNSLGGDLKKGEYPVAVCITTRPWFTQVPSDQRPIQPF</sequence>
<dbReference type="AlphaFoldDB" id="A0A0F9HPA9"/>